<dbReference type="STRING" id="40998.A0A2P8A6C4"/>
<comment type="caution">
    <text evidence="8">The sequence shown here is derived from an EMBL/GenBank/DDBJ whole genome shotgun (WGS) entry which is preliminary data.</text>
</comment>
<feature type="domain" description="Glycoside hydrolase family 3 C-terminal" evidence="7">
    <location>
        <begin position="757"/>
        <end position="852"/>
    </location>
</feature>
<feature type="region of interest" description="Disordered" evidence="5">
    <location>
        <begin position="533"/>
        <end position="633"/>
    </location>
</feature>
<keyword evidence="6" id="KW-0732">Signal</keyword>
<protein>
    <recommendedName>
        <fullName evidence="7">Glycoside hydrolase family 3 C-terminal domain-containing protein</fullName>
    </recommendedName>
</protein>
<dbReference type="GO" id="GO:0005975">
    <property type="term" value="P:carbohydrate metabolic process"/>
    <property type="evidence" value="ECO:0007669"/>
    <property type="project" value="InterPro"/>
</dbReference>
<gene>
    <name evidence="8" type="ORF">B9Z65_4871</name>
</gene>
<evidence type="ECO:0000256" key="4">
    <source>
        <dbReference type="ARBA" id="ARBA00023295"/>
    </source>
</evidence>
<evidence type="ECO:0000256" key="5">
    <source>
        <dbReference type="SAM" id="MobiDB-lite"/>
    </source>
</evidence>
<organism evidence="8 9">
    <name type="scientific">Elsinoe australis</name>
    <dbReference type="NCBI Taxonomy" id="40998"/>
    <lineage>
        <taxon>Eukaryota</taxon>
        <taxon>Fungi</taxon>
        <taxon>Dikarya</taxon>
        <taxon>Ascomycota</taxon>
        <taxon>Pezizomycotina</taxon>
        <taxon>Dothideomycetes</taxon>
        <taxon>Dothideomycetidae</taxon>
        <taxon>Myriangiales</taxon>
        <taxon>Elsinoaceae</taxon>
        <taxon>Elsinoe</taxon>
    </lineage>
</organism>
<name>A0A2P8A6C4_9PEZI</name>
<feature type="compositionally biased region" description="Polar residues" evidence="5">
    <location>
        <begin position="552"/>
        <end position="601"/>
    </location>
</feature>
<dbReference type="AlphaFoldDB" id="A0A2P8A6C4"/>
<evidence type="ECO:0000313" key="8">
    <source>
        <dbReference type="EMBL" id="PSK55993.1"/>
    </source>
</evidence>
<reference evidence="8 9" key="1">
    <citation type="submission" date="2017-05" db="EMBL/GenBank/DDBJ databases">
        <title>Draft genome sequence of Elsinoe australis.</title>
        <authorList>
            <person name="Cheng Q."/>
        </authorList>
    </citation>
    <scope>NUCLEOTIDE SEQUENCE [LARGE SCALE GENOMIC DNA]</scope>
    <source>
        <strain evidence="8 9">NL1</strain>
    </source>
</reference>
<dbReference type="Proteomes" id="UP000243723">
    <property type="component" value="Unassembled WGS sequence"/>
</dbReference>
<dbReference type="GO" id="GO:0004553">
    <property type="term" value="F:hydrolase activity, hydrolyzing O-glycosyl compounds"/>
    <property type="evidence" value="ECO:0007669"/>
    <property type="project" value="InterPro"/>
</dbReference>
<accession>A0A2P8A6C4</accession>
<evidence type="ECO:0000313" key="9">
    <source>
        <dbReference type="Proteomes" id="UP000243723"/>
    </source>
</evidence>
<feature type="compositionally biased region" description="Polar residues" evidence="5">
    <location>
        <begin position="428"/>
        <end position="449"/>
    </location>
</feature>
<evidence type="ECO:0000256" key="1">
    <source>
        <dbReference type="ARBA" id="ARBA00005336"/>
    </source>
</evidence>
<keyword evidence="3" id="KW-0119">Carbohydrate metabolism</keyword>
<proteinExistence type="inferred from homology"/>
<comment type="similarity">
    <text evidence="1">Belongs to the glycosyl hydrolase 3 family.</text>
</comment>
<dbReference type="Gene3D" id="3.40.50.1700">
    <property type="entry name" value="Glycoside hydrolase family 3 C-terminal domain"/>
    <property type="match status" value="1"/>
</dbReference>
<evidence type="ECO:0000256" key="3">
    <source>
        <dbReference type="ARBA" id="ARBA00023277"/>
    </source>
</evidence>
<evidence type="ECO:0000256" key="2">
    <source>
        <dbReference type="ARBA" id="ARBA00022801"/>
    </source>
</evidence>
<feature type="compositionally biased region" description="Low complexity" evidence="5">
    <location>
        <begin position="609"/>
        <end position="624"/>
    </location>
</feature>
<dbReference type="EMBL" id="NHZQ01000066">
    <property type="protein sequence ID" value="PSK55993.1"/>
    <property type="molecule type" value="Genomic_DNA"/>
</dbReference>
<feature type="region of interest" description="Disordered" evidence="5">
    <location>
        <begin position="427"/>
        <end position="449"/>
    </location>
</feature>
<keyword evidence="4" id="KW-0326">Glycosidase</keyword>
<keyword evidence="9" id="KW-1185">Reference proteome</keyword>
<feature type="compositionally biased region" description="Low complexity" evidence="5">
    <location>
        <begin position="535"/>
        <end position="551"/>
    </location>
</feature>
<sequence length="859" mass="91084">MLLLLLWMAWASVVAASVANSSTSTTWLSPNGTGSAYASQCQSAQLSFSSAASTWSERHKRLNIQTFHFGGTQTSSVTYYKDASTLCDGHPRVAHQSPATPISSTVTEYYDGAPSSTVSTETDYPYYHEPRPTCSIAPDDCDPLWSAYTTSMSSWAKEPQITPPSFTPPCTNISAAASYSSALESVRGCGPCTLYGDHVQLLFFPTAASRDMCASTPTASITYFNTDEPALDVYAGKSYGKPSQPGAVTAVVRGHTFTSGTAYISIGKVWASDRCSSLIGTTISDAIIALKSESVLSLRYSQDQTQFFLESTTQTGYPVSYADFNKPIPWSAWNGQGQCGGPCPGCGCDVIYENQYNPQLAMPPGIRQLDARWKKCQNYYWGLYDPPMVLQPASTFDMPTTSALATAAGTKIAMSAMPASPSIVHAQPTATSLSKDGTPSTTSSGAVSQADTNVKNIASKIDQFLQAQTPKATVSAGPRRFAFPAQISDDTLSVTNDAGAPEGQIATAVGQAAASDGSTVPLAHGPVVVTRKPTADTAASSAAGLSAPSQATGSGTTPAGSVEQSSGIEAASMSTGVSQGPENSNGTTLPFTTASASSNGVSAAIQAGPSPTTTSSKTDSVVPKAQWHSRSGPAWTQQHWQDDWRALHDSPSVDPGTAARVVGNPYFVRMGQEAQRRSYTLLTNNDTILPLRNVGPDTRFYIEGFNASYMTARNLTVVPTPEEADIGLLRMLAPAYPRPGGSERRYRGGDVEFTAEEKARQKRVYQIVPSVVDVNFDRPMAIPEVFEGAKAVLESYGSSSEAFLDVVLGVARPEGKLPFDLPRSQRAVEEQSEDAQFDTRDPVFRFGDGVGYGESCAGR</sequence>
<feature type="signal peptide" evidence="6">
    <location>
        <begin position="1"/>
        <end position="16"/>
    </location>
</feature>
<dbReference type="Pfam" id="PF01915">
    <property type="entry name" value="Glyco_hydro_3_C"/>
    <property type="match status" value="1"/>
</dbReference>
<evidence type="ECO:0000259" key="7">
    <source>
        <dbReference type="Pfam" id="PF01915"/>
    </source>
</evidence>
<feature type="chain" id="PRO_5015186404" description="Glycoside hydrolase family 3 C-terminal domain-containing protein" evidence="6">
    <location>
        <begin position="17"/>
        <end position="859"/>
    </location>
</feature>
<dbReference type="InterPro" id="IPR036881">
    <property type="entry name" value="Glyco_hydro_3_C_sf"/>
</dbReference>
<keyword evidence="2" id="KW-0378">Hydrolase</keyword>
<dbReference type="OrthoDB" id="3944128at2759"/>
<evidence type="ECO:0000256" key="6">
    <source>
        <dbReference type="SAM" id="SignalP"/>
    </source>
</evidence>
<dbReference type="InterPro" id="IPR002772">
    <property type="entry name" value="Glyco_hydro_3_C"/>
</dbReference>
<dbReference type="SUPFAM" id="SSF52279">
    <property type="entry name" value="Beta-D-glucan exohydrolase, C-terminal domain"/>
    <property type="match status" value="1"/>
</dbReference>